<reference evidence="9 10" key="1">
    <citation type="submission" date="2024-02" db="EMBL/GenBank/DDBJ databases">
        <authorList>
            <person name="Chen Y."/>
            <person name="Shah S."/>
            <person name="Dougan E. K."/>
            <person name="Thang M."/>
            <person name="Chan C."/>
        </authorList>
    </citation>
    <scope>NUCLEOTIDE SEQUENCE [LARGE SCALE GENOMIC DNA]</scope>
</reference>
<dbReference type="Pfam" id="PF13499">
    <property type="entry name" value="EF-hand_7"/>
    <property type="match status" value="9"/>
</dbReference>
<evidence type="ECO:0000256" key="3">
    <source>
        <dbReference type="ARBA" id="ARBA00022723"/>
    </source>
</evidence>
<evidence type="ECO:0000313" key="10">
    <source>
        <dbReference type="Proteomes" id="UP001642464"/>
    </source>
</evidence>
<feature type="domain" description="EF-hand" evidence="8">
    <location>
        <begin position="2444"/>
        <end position="2479"/>
    </location>
</feature>
<evidence type="ECO:0000256" key="6">
    <source>
        <dbReference type="ARBA" id="ARBA00023288"/>
    </source>
</evidence>
<feature type="domain" description="EF-hand" evidence="8">
    <location>
        <begin position="2498"/>
        <end position="2533"/>
    </location>
</feature>
<keyword evidence="4" id="KW-0677">Repeat</keyword>
<feature type="domain" description="EF-hand" evidence="8">
    <location>
        <begin position="172"/>
        <end position="207"/>
    </location>
</feature>
<dbReference type="EMBL" id="CAXAMM010040675">
    <property type="protein sequence ID" value="CAK9094657.1"/>
    <property type="molecule type" value="Genomic_DNA"/>
</dbReference>
<feature type="domain" description="EF-hand" evidence="8">
    <location>
        <begin position="1813"/>
        <end position="1848"/>
    </location>
</feature>
<feature type="domain" description="EF-hand" evidence="8">
    <location>
        <begin position="2067"/>
        <end position="2102"/>
    </location>
</feature>
<feature type="domain" description="EF-hand" evidence="8">
    <location>
        <begin position="2408"/>
        <end position="2443"/>
    </location>
</feature>
<evidence type="ECO:0000256" key="5">
    <source>
        <dbReference type="ARBA" id="ARBA00022837"/>
    </source>
</evidence>
<evidence type="ECO:0000256" key="4">
    <source>
        <dbReference type="ARBA" id="ARBA00022737"/>
    </source>
</evidence>
<feature type="domain" description="EF-hand" evidence="8">
    <location>
        <begin position="1041"/>
        <end position="1076"/>
    </location>
</feature>
<feature type="region of interest" description="Disordered" evidence="7">
    <location>
        <begin position="67"/>
        <end position="98"/>
    </location>
</feature>
<feature type="compositionally biased region" description="Pro residues" evidence="7">
    <location>
        <begin position="513"/>
        <end position="525"/>
    </location>
</feature>
<comment type="similarity">
    <text evidence="1">Belongs to the recoverin family.</text>
</comment>
<feature type="domain" description="EF-hand" evidence="8">
    <location>
        <begin position="2673"/>
        <end position="2708"/>
    </location>
</feature>
<dbReference type="SUPFAM" id="SSF47473">
    <property type="entry name" value="EF-hand"/>
    <property type="match status" value="13"/>
</dbReference>
<feature type="domain" description="EF-hand" evidence="8">
    <location>
        <begin position="2205"/>
        <end position="2233"/>
    </location>
</feature>
<feature type="domain" description="EF-hand" evidence="8">
    <location>
        <begin position="1265"/>
        <end position="1300"/>
    </location>
</feature>
<feature type="domain" description="EF-hand" evidence="8">
    <location>
        <begin position="2289"/>
        <end position="2324"/>
    </location>
</feature>
<comment type="caution">
    <text evidence="9">The sequence shown here is derived from an EMBL/GenBank/DDBJ whole genome shotgun (WGS) entry which is preliminary data.</text>
</comment>
<feature type="domain" description="EF-hand" evidence="8">
    <location>
        <begin position="2234"/>
        <end position="2269"/>
    </location>
</feature>
<dbReference type="PROSITE" id="PS50222">
    <property type="entry name" value="EF_HAND_2"/>
    <property type="match status" value="35"/>
</dbReference>
<sequence length="2759" mass="306922">MSRSLWISAGMDTEELSKTLCASLGLPDDAVEGVFVSDNGRSFGLEHICRSPSSFAAYRGIHVILADDDDDDDDDEEEEDMGAYLDSDSDSDDSSSGDVELRRDLVPIAASGGPGLTEGLEIGAMFKFETKDIANIMKMFAEQAPDGYMTHETFSSVFHSFLKQSYRGDPETTGRLLERLFQVFDKAGDGRVSATEFLSGLTTLSSGSRDEKIRMAFSLFDYNGDGFIQLNEMVQYLSSVFTVIQQTSSEVFEKYQISPDELARVTAEQCFLEADLDADGRLSWQEFRRWYESEPNLGSRGQQEGQRAHALQHASSTEESTVSLVTNSSILRLSKLLKFDQFAANEVFDVFSDVAHDGSLDRRRFRDAYETLLRSKNMRVDPRSVQGPLDKVFDIFDEDSNGLVDFEELGSGLSVLCAGSREDKVRAAFDLYDYNKDGYITVDEMISYMTSVFKILYATSPQVSQSMQRIDPEELAEVTTKACFAEADTDGDGRLSFDEFCAWYTRPSAMPQVQPPRGPPVPPPRTMSSDSMPGMQGSLASQGIGLERIRHLTGVDRFEIFQVFDEFARRVNDKGHLTWPAYKQAFQAIRDRAGIRHTDEVQARLFGAVLRRLWELFDRDGNGVLDFREIASGVGVLCRPSSVVDEKTRAVFSLFDQDGSGFIDPNEMFEMLLSIYVVMFDITGAETIEGLDPVGLARKTTMDAFLMFDKNVDAKLSFAEFSEWYLSPDGAGGGAGAPIRDASIGGGLEEVRALTGLNHVSIEDALSIFSDSIDTAGSALSRAAFQRAFSRIVPATADRGRVNLVLDRIFELFAQDECVDFRELMSALTILCSAEDPEERAETCYNLFDTNGDGVIQYEECAAYLASVYKLMFEVEPDTVAMANNVTPEVLAQHTTEEVFRMADTDQNGVLSWDEFRAWFTGKPQAASVAAEGGAAQDDVSSWITLEEVRRLTCLDQYTAEEAFERLADVSDEDGLLDKQAFFTAFHRIIVEKGGIGSKEDRVRVNQVLHRLFDTLDQNKDGRVDFAELSAGVSILCGASDGDGRVRAVFELFDINGDGFIDIDELRRYLTCVFRVMYETQPETRAKTGYVEPEDLANQTAQQVMRECDRNHDNRLSFEEFRVWYSQDAGQQLSVAATLMAQDSDWFNLEEIRRLTNIHHHDPRELLRRFAEAAREHSETDDAGTFPGSRLRRQATSNMFITRESFDDVLHDMIDEEACCTEDDFVRLTFILDRLYDMFDINGDGRVDFSELSSGLLVLAGEGETANDRIAASFALFDENGDGFISLPEMIKFLTSTYRVLFEIQPDLRLRAGNVTADQLARATAEQAFIDADLNDDGKLSFEEFQRWYSQPTGQAVSTLVENTPSFISMDEIRQLTKIDRYAPDDIRDQFDCFANDQGEIDKAGFMAAFEEIVAEASDGAHVTGPKQARLRVVLERLFEAFDTNKDGLVDARELNAGLSILNPIMDRDAKAQLAFELWDLDGSGGISLSEVQTYLTSVFVLMFETQPGLAERVGTSPQMLASATAAEIFASNNLREDQELDFATFKRWYEQGSGAALTQLTEDVPRSLSIAEIRQITRFDQYTPSDVLELFARRARDGTLDRHNFEQAFREAAMAKPPPLSREESALFHVIAQRLFNAFDTNHSGVIEFMDLAAGLSIISGGDKRMRASTCFTMYDRNGDGFISFEEMYIFLTAVFKVLFELQPETRARMGDADPETVAEARRLSGLEHMDAADAFEEFAVFADELGNLDFDSFASVFENIMSRSSHSRSPEEQARADDMIVLLFELFDQDSDGSIDFLELASGLSVLCGGTQQEKCEAVFRLYDQEGTGFVTRESMEWYLTSVFRLMLETQEGAQKQLGDISAEDLAHETTNSIFETADLNHDGQLSFDEFRRWFESNDSSAQAVNSIVAKAPSWISLEELKRITGLGAWSQRDIFEEFALAVDEDGLLARPEFIDVFAKFVDEDALDAADRARLPLVLSRLFDIMDTDRSGKVDFSELSAGLALLSRDSRDSKAEAAFSLFDEDDDGFIDRGELERYLASVFRLYLETSASARETAAGLTPEELAQSTAEQIFIDNDTNRDGRLSFEEFKAWYSDFGGDNDSNEAKVSSAQDGTASRPRTLVRGISVNDDEQSPDWLSLGEVKRITGFGSRSVHDLFEVFASFTNEEGVLTRSAFNQAFDALLAKDHRSPGEESKLSLVRARLFDIMDADGNGVVDFAEISSGLILLTDGPSQMKTAALFSLYDYDKNGFISRQEMVKVLTAMFRVIFETDPVSAKSANGASPEALAEACTEDIFRVADTNQDDQLSHAEFSRWYESSFGDGNTSRGAVGASELDQLSRDAIENVTIDEARRITGLGDMQTSAVFQEFALATDENGMLDREAFFGTFSDIVDRLRPNRSTQDEAMLQLVLAKLYHAFDADQNGLIDFTELAAGLSILCQDDRSSKVQQAFSLFDIDQDGFITADEMFVYLHSVYRTLFELMPGTKESLSVSAEDLARATTDIAFEEADLDGDGKISFEEFTLWFSGNSGIFGPTATIGSAEQLDNAASYLNGGGSRGEEAQDGPGLLDSSSAPMQGLAEVKRLTKLENLELDEVLQTVNQVAGGNPLSFQEFVSCFEMLIEQGGGHESYNDEKAAADVIRSLFNLFDQDGNGMVDQRELVSGLSILTNGSREDKVHAAFQLYDRNQDGKISMDEMVAYLSSVFRVLYAAQPAAAKAMGVDPVQLGVITAEQCFVECDADGDGFLSFEEFKEWYQRQ</sequence>
<feature type="domain" description="EF-hand" evidence="8">
    <location>
        <begin position="1096"/>
        <end position="1131"/>
    </location>
</feature>
<feature type="domain" description="EF-hand" evidence="8">
    <location>
        <begin position="1227"/>
        <end position="1262"/>
    </location>
</feature>
<dbReference type="PANTHER" id="PTHR23055">
    <property type="entry name" value="CALCIUM BINDING PROTEINS"/>
    <property type="match status" value="1"/>
</dbReference>
<feature type="region of interest" description="Disordered" evidence="7">
    <location>
        <begin position="2552"/>
        <end position="2574"/>
    </location>
</feature>
<dbReference type="Proteomes" id="UP001642464">
    <property type="component" value="Unassembled WGS sequence"/>
</dbReference>
<feature type="domain" description="EF-hand" evidence="8">
    <location>
        <begin position="1430"/>
        <end position="1465"/>
    </location>
</feature>
<keyword evidence="5" id="KW-0106">Calcium</keyword>
<feature type="domain" description="EF-hand" evidence="8">
    <location>
        <begin position="891"/>
        <end position="926"/>
    </location>
</feature>
<keyword evidence="2" id="KW-0519">Myristate</keyword>
<feature type="domain" description="EF-hand" evidence="8">
    <location>
        <begin position="1777"/>
        <end position="1812"/>
    </location>
</feature>
<feature type="domain" description="EF-hand" evidence="8">
    <location>
        <begin position="643"/>
        <end position="678"/>
    </location>
</feature>
<feature type="domain" description="EF-hand" evidence="8">
    <location>
        <begin position="605"/>
        <end position="640"/>
    </location>
</feature>
<feature type="domain" description="EF-hand" evidence="8">
    <location>
        <begin position="420"/>
        <end position="455"/>
    </location>
</feature>
<feature type="domain" description="EF-hand" evidence="8">
    <location>
        <begin position="2012"/>
        <end position="2047"/>
    </location>
</feature>
<dbReference type="CDD" id="cd00051">
    <property type="entry name" value="EFh"/>
    <property type="match status" value="19"/>
</dbReference>
<evidence type="ECO:0000256" key="7">
    <source>
        <dbReference type="SAM" id="MobiDB-lite"/>
    </source>
</evidence>
<keyword evidence="3" id="KW-0479">Metal-binding</keyword>
<dbReference type="InterPro" id="IPR011992">
    <property type="entry name" value="EF-hand-dom_pair"/>
</dbReference>
<feature type="domain" description="EF-hand" evidence="8">
    <location>
        <begin position="1320"/>
        <end position="1355"/>
    </location>
</feature>
<feature type="domain" description="EF-hand" evidence="8">
    <location>
        <begin position="1664"/>
        <end position="1699"/>
    </location>
</feature>
<accession>A0ABP0R6C1</accession>
<dbReference type="PANTHER" id="PTHR23055:SF178">
    <property type="entry name" value="NEUROCALCIN HOMOLOG"/>
    <property type="match status" value="1"/>
</dbReference>
<dbReference type="Pfam" id="PF13202">
    <property type="entry name" value="EF-hand_5"/>
    <property type="match status" value="12"/>
</dbReference>
<keyword evidence="6" id="KW-0449">Lipoprotein</keyword>
<dbReference type="InterPro" id="IPR028846">
    <property type="entry name" value="Recoverin"/>
</dbReference>
<feature type="domain" description="EF-hand" evidence="8">
    <location>
        <begin position="262"/>
        <end position="297"/>
    </location>
</feature>
<evidence type="ECO:0000256" key="1">
    <source>
        <dbReference type="ARBA" id="ARBA00006049"/>
    </source>
</evidence>
<feature type="region of interest" description="Disordered" evidence="7">
    <location>
        <begin position="295"/>
        <end position="315"/>
    </location>
</feature>
<evidence type="ECO:0000259" key="8">
    <source>
        <dbReference type="PROSITE" id="PS50222"/>
    </source>
</evidence>
<feature type="domain" description="EF-hand" evidence="8">
    <location>
        <begin position="384"/>
        <end position="419"/>
    </location>
</feature>
<feature type="domain" description="EF-hand" evidence="8">
    <location>
        <begin position="1976"/>
        <end position="2011"/>
    </location>
</feature>
<dbReference type="SMART" id="SM00054">
    <property type="entry name" value="EFh"/>
    <property type="match status" value="36"/>
</dbReference>
<feature type="domain" description="EF-hand" evidence="8">
    <location>
        <begin position="2637"/>
        <end position="2672"/>
    </location>
</feature>
<feature type="domain" description="EF-hand" evidence="8">
    <location>
        <begin position="1633"/>
        <end position="1663"/>
    </location>
</feature>
<feature type="region of interest" description="Disordered" evidence="7">
    <location>
        <begin position="509"/>
        <end position="537"/>
    </location>
</feature>
<gene>
    <name evidence="9" type="ORF">SCF082_LOCUS44481</name>
</gene>
<keyword evidence="10" id="KW-1185">Reference proteome</keyword>
<name>A0ABP0R6C1_9DINO</name>
<feature type="domain" description="EF-hand" evidence="8">
    <location>
        <begin position="208"/>
        <end position="243"/>
    </location>
</feature>
<organism evidence="9 10">
    <name type="scientific">Durusdinium trenchii</name>
    <dbReference type="NCBI Taxonomy" id="1381693"/>
    <lineage>
        <taxon>Eukaryota</taxon>
        <taxon>Sar</taxon>
        <taxon>Alveolata</taxon>
        <taxon>Dinophyceae</taxon>
        <taxon>Suessiales</taxon>
        <taxon>Symbiodiniaceae</taxon>
        <taxon>Durusdinium</taxon>
    </lineage>
</organism>
<feature type="domain" description="EF-hand" evidence="8">
    <location>
        <begin position="2727"/>
        <end position="2759"/>
    </location>
</feature>
<dbReference type="InterPro" id="IPR018247">
    <property type="entry name" value="EF_Hand_1_Ca_BS"/>
</dbReference>
<dbReference type="Gene3D" id="1.10.238.10">
    <property type="entry name" value="EF-hand"/>
    <property type="match status" value="13"/>
</dbReference>
<proteinExistence type="inferred from homology"/>
<feature type="domain" description="EF-hand" evidence="8">
    <location>
        <begin position="1467"/>
        <end position="1502"/>
    </location>
</feature>
<feature type="domain" description="EF-hand" evidence="8">
    <location>
        <begin position="836"/>
        <end position="871"/>
    </location>
</feature>
<protein>
    <submittedName>
        <fullName evidence="9">Recoverin family protein DDB_G0274781</fullName>
    </submittedName>
</protein>
<dbReference type="InterPro" id="IPR002048">
    <property type="entry name" value="EF_hand_dom"/>
</dbReference>
<feature type="compositionally biased region" description="Acidic residues" evidence="7">
    <location>
        <begin position="67"/>
        <end position="95"/>
    </location>
</feature>
<evidence type="ECO:0000313" key="9">
    <source>
        <dbReference type="EMBL" id="CAK9094657.1"/>
    </source>
</evidence>
<feature type="domain" description="EF-hand" evidence="8">
    <location>
        <begin position="1868"/>
        <end position="1903"/>
    </location>
</feature>
<feature type="domain" description="EF-hand" evidence="8">
    <location>
        <begin position="475"/>
        <end position="510"/>
    </location>
</feature>
<dbReference type="PROSITE" id="PS00018">
    <property type="entry name" value="EF_HAND_1"/>
    <property type="match status" value="31"/>
</dbReference>
<feature type="domain" description="EF-hand" evidence="8">
    <location>
        <begin position="1004"/>
        <end position="1039"/>
    </location>
</feature>
<evidence type="ECO:0000256" key="2">
    <source>
        <dbReference type="ARBA" id="ARBA00022707"/>
    </source>
</evidence>